<evidence type="ECO:0000313" key="2">
    <source>
        <dbReference type="Proteomes" id="UP000028582"/>
    </source>
</evidence>
<dbReference type="AlphaFoldDB" id="A0A080ZE32"/>
<accession>A0A080ZE32</accession>
<comment type="caution">
    <text evidence="1">The sequence shown here is derived from an EMBL/GenBank/DDBJ whole genome shotgun (WGS) entry which is preliminary data.</text>
</comment>
<dbReference type="EMBL" id="ANJA01003243">
    <property type="protein sequence ID" value="ETO64893.1"/>
    <property type="molecule type" value="Genomic_DNA"/>
</dbReference>
<gene>
    <name evidence="1" type="ORF">F444_17695</name>
</gene>
<name>A0A080ZE32_PHYNI</name>
<sequence>MSGSHVYAPSLATASDREQRMLALAAHRHHRHHVTTATTVTTHRA</sequence>
<evidence type="ECO:0000313" key="1">
    <source>
        <dbReference type="EMBL" id="ETO64893.1"/>
    </source>
</evidence>
<reference evidence="1 2" key="1">
    <citation type="submission" date="2013-11" db="EMBL/GenBank/DDBJ databases">
        <title>The Genome Sequence of Phytophthora parasitica P1976.</title>
        <authorList>
            <consortium name="The Broad Institute Genomics Platform"/>
            <person name="Russ C."/>
            <person name="Tyler B."/>
            <person name="Panabieres F."/>
            <person name="Shan W."/>
            <person name="Tripathy S."/>
            <person name="Grunwald N."/>
            <person name="Machado M."/>
            <person name="Johnson C.S."/>
            <person name="Walker B."/>
            <person name="Young S."/>
            <person name="Zeng Q."/>
            <person name="Gargeya S."/>
            <person name="Fitzgerald M."/>
            <person name="Haas B."/>
            <person name="Abouelleil A."/>
            <person name="Allen A.W."/>
            <person name="Alvarado L."/>
            <person name="Arachchi H.M."/>
            <person name="Berlin A.M."/>
            <person name="Chapman S.B."/>
            <person name="Gainer-Dewar J."/>
            <person name="Goldberg J."/>
            <person name="Griggs A."/>
            <person name="Gujja S."/>
            <person name="Hansen M."/>
            <person name="Howarth C."/>
            <person name="Imamovic A."/>
            <person name="Ireland A."/>
            <person name="Larimer J."/>
            <person name="McCowan C."/>
            <person name="Murphy C."/>
            <person name="Pearson M."/>
            <person name="Poon T.W."/>
            <person name="Priest M."/>
            <person name="Roberts A."/>
            <person name="Saif S."/>
            <person name="Shea T."/>
            <person name="Sisk P."/>
            <person name="Sykes S."/>
            <person name="Wortman J."/>
            <person name="Nusbaum C."/>
            <person name="Birren B."/>
        </authorList>
    </citation>
    <scope>NUCLEOTIDE SEQUENCE [LARGE SCALE GENOMIC DNA]</scope>
    <source>
        <strain evidence="1 2">P1976</strain>
    </source>
</reference>
<protein>
    <submittedName>
        <fullName evidence="1">Uncharacterized protein</fullName>
    </submittedName>
</protein>
<dbReference type="Proteomes" id="UP000028582">
    <property type="component" value="Unassembled WGS sequence"/>
</dbReference>
<proteinExistence type="predicted"/>
<organism evidence="1 2">
    <name type="scientific">Phytophthora nicotianae P1976</name>
    <dbReference type="NCBI Taxonomy" id="1317066"/>
    <lineage>
        <taxon>Eukaryota</taxon>
        <taxon>Sar</taxon>
        <taxon>Stramenopiles</taxon>
        <taxon>Oomycota</taxon>
        <taxon>Peronosporomycetes</taxon>
        <taxon>Peronosporales</taxon>
        <taxon>Peronosporaceae</taxon>
        <taxon>Phytophthora</taxon>
    </lineage>
</organism>